<proteinExistence type="predicted"/>
<name>A0A0E9TGM0_ANGAN</name>
<accession>A0A0E9TGM0</accession>
<organism evidence="1">
    <name type="scientific">Anguilla anguilla</name>
    <name type="common">European freshwater eel</name>
    <name type="synonym">Muraena anguilla</name>
    <dbReference type="NCBI Taxonomy" id="7936"/>
    <lineage>
        <taxon>Eukaryota</taxon>
        <taxon>Metazoa</taxon>
        <taxon>Chordata</taxon>
        <taxon>Craniata</taxon>
        <taxon>Vertebrata</taxon>
        <taxon>Euteleostomi</taxon>
        <taxon>Actinopterygii</taxon>
        <taxon>Neopterygii</taxon>
        <taxon>Teleostei</taxon>
        <taxon>Anguilliformes</taxon>
        <taxon>Anguillidae</taxon>
        <taxon>Anguilla</taxon>
    </lineage>
</organism>
<sequence>MVLSGRCETTKKDKIFQWDEVLFHLCCSEINIFTNVNIVKSIVGFASIFDVCCNTYW</sequence>
<reference evidence="1" key="2">
    <citation type="journal article" date="2015" name="Fish Shellfish Immunol.">
        <title>Early steps in the European eel (Anguilla anguilla)-Vibrio vulnificus interaction in the gills: Role of the RtxA13 toxin.</title>
        <authorList>
            <person name="Callol A."/>
            <person name="Pajuelo D."/>
            <person name="Ebbesson L."/>
            <person name="Teles M."/>
            <person name="MacKenzie S."/>
            <person name="Amaro C."/>
        </authorList>
    </citation>
    <scope>NUCLEOTIDE SEQUENCE</scope>
</reference>
<dbReference type="AlphaFoldDB" id="A0A0E9TGM0"/>
<evidence type="ECO:0000313" key="1">
    <source>
        <dbReference type="EMBL" id="JAH51858.1"/>
    </source>
</evidence>
<protein>
    <submittedName>
        <fullName evidence="1">Uncharacterized protein</fullName>
    </submittedName>
</protein>
<dbReference type="EMBL" id="GBXM01056719">
    <property type="protein sequence ID" value="JAH51858.1"/>
    <property type="molecule type" value="Transcribed_RNA"/>
</dbReference>
<reference evidence="1" key="1">
    <citation type="submission" date="2014-11" db="EMBL/GenBank/DDBJ databases">
        <authorList>
            <person name="Amaro Gonzalez C."/>
        </authorList>
    </citation>
    <scope>NUCLEOTIDE SEQUENCE</scope>
</reference>